<accession>A0A919M4A2</accession>
<dbReference type="PROSITE" id="PS51257">
    <property type="entry name" value="PROKAR_LIPOPROTEIN"/>
    <property type="match status" value="1"/>
</dbReference>
<dbReference type="Proteomes" id="UP000619479">
    <property type="component" value="Unassembled WGS sequence"/>
</dbReference>
<dbReference type="AlphaFoldDB" id="A0A919M4A2"/>
<name>A0A919M4A2_9ACTN</name>
<gene>
    <name evidence="1" type="ORF">Acy02nite_32580</name>
</gene>
<evidence type="ECO:0008006" key="3">
    <source>
        <dbReference type="Google" id="ProtNLM"/>
    </source>
</evidence>
<protein>
    <recommendedName>
        <fullName evidence="3">Lipoprotein</fullName>
    </recommendedName>
</protein>
<proteinExistence type="predicted"/>
<keyword evidence="2" id="KW-1185">Reference proteome</keyword>
<reference evidence="1" key="1">
    <citation type="submission" date="2021-01" db="EMBL/GenBank/DDBJ databases">
        <title>Whole genome shotgun sequence of Actinoplanes cyaneus NBRC 14990.</title>
        <authorList>
            <person name="Komaki H."/>
            <person name="Tamura T."/>
        </authorList>
    </citation>
    <scope>NUCLEOTIDE SEQUENCE</scope>
    <source>
        <strain evidence="1">NBRC 14990</strain>
    </source>
</reference>
<organism evidence="1 2">
    <name type="scientific">Actinoplanes cyaneus</name>
    <dbReference type="NCBI Taxonomy" id="52696"/>
    <lineage>
        <taxon>Bacteria</taxon>
        <taxon>Bacillati</taxon>
        <taxon>Actinomycetota</taxon>
        <taxon>Actinomycetes</taxon>
        <taxon>Micromonosporales</taxon>
        <taxon>Micromonosporaceae</taxon>
        <taxon>Actinoplanes</taxon>
    </lineage>
</organism>
<dbReference type="RefSeq" id="WP_203741355.1">
    <property type="nucleotide sequence ID" value="NZ_BAAAUC010000038.1"/>
</dbReference>
<evidence type="ECO:0000313" key="1">
    <source>
        <dbReference type="EMBL" id="GID65377.1"/>
    </source>
</evidence>
<evidence type="ECO:0000313" key="2">
    <source>
        <dbReference type="Proteomes" id="UP000619479"/>
    </source>
</evidence>
<comment type="caution">
    <text evidence="1">The sequence shown here is derived from an EMBL/GenBank/DDBJ whole genome shotgun (WGS) entry which is preliminary data.</text>
</comment>
<sequence>MSRPVTTAVIAATLGITAGCGAPTAGTDQVAATSRAPEAPDVVNVVCSPSGTVISGTRFAARGDGVHVHVESTSGASGVYLDYSSDRLPESGGGEPVEAGTDLVLGVAPGPVTLNCAYDTGSRQDPPVTIEVLDPAGAWRTGALDALGCSAPNRSLVEWVYRPGTGPTADVALAGLAAQLDKPVTWRHVQDGYVDSSRQTFVAMRDGKPWATAQADRSPADGTFSVYLGSLCSGAEMPRSS</sequence>
<dbReference type="EMBL" id="BOMH01000024">
    <property type="protein sequence ID" value="GID65377.1"/>
    <property type="molecule type" value="Genomic_DNA"/>
</dbReference>